<proteinExistence type="predicted"/>
<dbReference type="EMBL" id="ASGP02000001">
    <property type="protein sequence ID" value="KAH9528992.1"/>
    <property type="molecule type" value="Genomic_DNA"/>
</dbReference>
<evidence type="ECO:0000313" key="3">
    <source>
        <dbReference type="Proteomes" id="UP000790347"/>
    </source>
</evidence>
<feature type="signal peptide" evidence="1">
    <location>
        <begin position="1"/>
        <end position="16"/>
    </location>
</feature>
<comment type="caution">
    <text evidence="2">The sequence shown here is derived from an EMBL/GenBank/DDBJ whole genome shotgun (WGS) entry which is preliminary data.</text>
</comment>
<organism evidence="2 3">
    <name type="scientific">Dermatophagoides farinae</name>
    <name type="common">American house dust mite</name>
    <dbReference type="NCBI Taxonomy" id="6954"/>
    <lineage>
        <taxon>Eukaryota</taxon>
        <taxon>Metazoa</taxon>
        <taxon>Ecdysozoa</taxon>
        <taxon>Arthropoda</taxon>
        <taxon>Chelicerata</taxon>
        <taxon>Arachnida</taxon>
        <taxon>Acari</taxon>
        <taxon>Acariformes</taxon>
        <taxon>Sarcoptiformes</taxon>
        <taxon>Astigmata</taxon>
        <taxon>Psoroptidia</taxon>
        <taxon>Analgoidea</taxon>
        <taxon>Pyroglyphidae</taxon>
        <taxon>Dermatophagoidinae</taxon>
        <taxon>Dermatophagoides</taxon>
    </lineage>
</organism>
<evidence type="ECO:0000313" key="2">
    <source>
        <dbReference type="EMBL" id="KAH9528992.1"/>
    </source>
</evidence>
<protein>
    <submittedName>
        <fullName evidence="2">Uncharacterized protein</fullName>
    </submittedName>
</protein>
<keyword evidence="3" id="KW-1185">Reference proteome</keyword>
<dbReference type="AlphaFoldDB" id="A0A922IE21"/>
<name>A0A922IE21_DERFA</name>
<reference evidence="2" key="2">
    <citation type="journal article" date="2022" name="Res Sq">
        <title>Comparative Genomics Reveals Insights into the Divergent Evolution of Astigmatic Mites and Household Pest Adaptations.</title>
        <authorList>
            <person name="Xiong Q."/>
            <person name="Wan A.T.-Y."/>
            <person name="Liu X.-Y."/>
            <person name="Fung C.S.-H."/>
            <person name="Xiao X."/>
            <person name="Malainual N."/>
            <person name="Hou J."/>
            <person name="Wang L."/>
            <person name="Wang M."/>
            <person name="Yang K."/>
            <person name="Cui Y."/>
            <person name="Leung E."/>
            <person name="Nong W."/>
            <person name="Shin S.-K."/>
            <person name="Au S."/>
            <person name="Jeong K.Y."/>
            <person name="Chew F.T."/>
            <person name="Hui J."/>
            <person name="Leung T.F."/>
            <person name="Tungtrongchitr A."/>
            <person name="Zhong N."/>
            <person name="Liu Z."/>
            <person name="Tsui S."/>
        </authorList>
    </citation>
    <scope>NUCLEOTIDE SEQUENCE</scope>
    <source>
        <strain evidence="2">Derf</strain>
        <tissue evidence="2">Whole organism</tissue>
    </source>
</reference>
<sequence>MNVHCVLCVMLKSIFTAFFEIMRSINNVAMIIPELNLIKSLRKVIISQKKFLFLAPLHVHMCLRDDNVQQACKILDNEKNVGFTSPLFIQLYMNIERINGGVNCYVRQVEKVALDPKYYCIVMYNNLNHCLWTKYHWELVVTKNKNW</sequence>
<reference evidence="2" key="1">
    <citation type="submission" date="2013-05" db="EMBL/GenBank/DDBJ databases">
        <authorList>
            <person name="Yim A.K.Y."/>
            <person name="Chan T.F."/>
            <person name="Ji K.M."/>
            <person name="Liu X.Y."/>
            <person name="Zhou J.W."/>
            <person name="Li R.Q."/>
            <person name="Yang K.Y."/>
            <person name="Li J."/>
            <person name="Li M."/>
            <person name="Law P.T.W."/>
            <person name="Wu Y.L."/>
            <person name="Cai Z.L."/>
            <person name="Qin H."/>
            <person name="Bao Y."/>
            <person name="Leung R.K.K."/>
            <person name="Ng P.K.S."/>
            <person name="Zou J."/>
            <person name="Zhong X.J."/>
            <person name="Ran P.X."/>
            <person name="Zhong N.S."/>
            <person name="Liu Z.G."/>
            <person name="Tsui S.K.W."/>
        </authorList>
    </citation>
    <scope>NUCLEOTIDE SEQUENCE</scope>
    <source>
        <strain evidence="2">Derf</strain>
        <tissue evidence="2">Whole organism</tissue>
    </source>
</reference>
<evidence type="ECO:0000256" key="1">
    <source>
        <dbReference type="SAM" id="SignalP"/>
    </source>
</evidence>
<feature type="chain" id="PRO_5037318332" evidence="1">
    <location>
        <begin position="17"/>
        <end position="147"/>
    </location>
</feature>
<keyword evidence="1" id="KW-0732">Signal</keyword>
<gene>
    <name evidence="2" type="ORF">DERF_002900</name>
</gene>
<accession>A0A922IE21</accession>
<dbReference type="Proteomes" id="UP000790347">
    <property type="component" value="Unassembled WGS sequence"/>
</dbReference>